<dbReference type="RefSeq" id="WP_011226034.1">
    <property type="nucleotide sequence ID" value="NC_006448.1"/>
</dbReference>
<keyword evidence="4" id="KW-1185">Reference proteome</keyword>
<gene>
    <name evidence="3" type="primary">eps11</name>
    <name evidence="3" type="ordered locus">stu1097</name>
</gene>
<dbReference type="PATRIC" id="fig|264199.4.peg.1074"/>
<keyword evidence="2 3" id="KW-0808">Transferase</keyword>
<dbReference type="AlphaFoldDB" id="Q5M4A0"/>
<dbReference type="InterPro" id="IPR002516">
    <property type="entry name" value="Glyco_trans_11"/>
</dbReference>
<dbReference type="Pfam" id="PF01531">
    <property type="entry name" value="Glyco_transf_11"/>
    <property type="match status" value="1"/>
</dbReference>
<dbReference type="GO" id="GO:0016020">
    <property type="term" value="C:membrane"/>
    <property type="evidence" value="ECO:0007669"/>
    <property type="project" value="InterPro"/>
</dbReference>
<dbReference type="PANTHER" id="PTHR11927">
    <property type="entry name" value="GALACTOSIDE 2-L-FUCOSYLTRANSFERASE"/>
    <property type="match status" value="1"/>
</dbReference>
<dbReference type="KEGG" id="stl:stu1097"/>
<evidence type="ECO:0000256" key="1">
    <source>
        <dbReference type="ARBA" id="ARBA00022676"/>
    </source>
</evidence>
<evidence type="ECO:0000313" key="4">
    <source>
        <dbReference type="Proteomes" id="UP000001170"/>
    </source>
</evidence>
<dbReference type="DNASU" id="3165234"/>
<dbReference type="PANTHER" id="PTHR11927:SF9">
    <property type="entry name" value="L-FUCOSYLTRANSFERASE"/>
    <property type="match status" value="1"/>
</dbReference>
<dbReference type="EMBL" id="CP000023">
    <property type="protein sequence ID" value="AAV60736.1"/>
    <property type="molecule type" value="Genomic_DNA"/>
</dbReference>
<name>Q5M4A0_STRT2</name>
<dbReference type="CDD" id="cd11301">
    <property type="entry name" value="Fut1_Fut2_like"/>
    <property type="match status" value="1"/>
</dbReference>
<protein>
    <submittedName>
        <fullName evidence="3">Exopolysaccharide biosynthesis protein, glycosyltransferase</fullName>
    </submittedName>
</protein>
<evidence type="ECO:0000313" key="3">
    <source>
        <dbReference type="EMBL" id="AAV60736.1"/>
    </source>
</evidence>
<dbReference type="eggNOG" id="ENOG502ZC3Y">
    <property type="taxonomic scope" value="Bacteria"/>
</dbReference>
<keyword evidence="1" id="KW-0328">Glycosyltransferase</keyword>
<dbReference type="STRING" id="264199.stu1097"/>
<sequence length="330" mass="38994">MIYIIQGGRAGNQLFSYAFAQRIRQIYGNEEICFVLSAIKNKAMDDCNGAYWEDSLKYFDVQDYSVSFEDNIVTKEGNLFQRFLYQFWRGSRKLNNIIFSLTGVEFSKFSLLLNRVVFNLISRFGLYIITHGFSESIKKTSFKNKFIYGSFEDNRWFSDIESKLRLEFKPKYNLNEKALQLYNELLNQNAICVSLRKWSIDVHDDSELEKREICDRNYYEKAINHIINTVEKPIFVVFSDDLEWASELMRSIIKDRYPLLVEKGDNNVAEKLFLMSTCKHFIIANSTFSWWAAYLGEFSDKIVVSPNIWFKSNKQFHPLILDDWIKINCQ</sequence>
<accession>Q5M4A0</accession>
<dbReference type="CAZy" id="GT11">
    <property type="family name" value="Glycosyltransferase Family 11"/>
</dbReference>
<dbReference type="Proteomes" id="UP000001170">
    <property type="component" value="Chromosome"/>
</dbReference>
<proteinExistence type="predicted"/>
<organism evidence="3 4">
    <name type="scientific">Streptococcus thermophilus (strain ATCC BAA-250 / LMG 18311)</name>
    <dbReference type="NCBI Taxonomy" id="264199"/>
    <lineage>
        <taxon>Bacteria</taxon>
        <taxon>Bacillati</taxon>
        <taxon>Bacillota</taxon>
        <taxon>Bacilli</taxon>
        <taxon>Lactobacillales</taxon>
        <taxon>Streptococcaceae</taxon>
        <taxon>Streptococcus</taxon>
    </lineage>
</organism>
<dbReference type="GO" id="GO:0005975">
    <property type="term" value="P:carbohydrate metabolic process"/>
    <property type="evidence" value="ECO:0007669"/>
    <property type="project" value="InterPro"/>
</dbReference>
<dbReference type="HOGENOM" id="CLU_043399_3_0_9"/>
<evidence type="ECO:0000256" key="2">
    <source>
        <dbReference type="ARBA" id="ARBA00022679"/>
    </source>
</evidence>
<dbReference type="GO" id="GO:0008107">
    <property type="term" value="F:galactoside 2-alpha-L-fucosyltransferase activity"/>
    <property type="evidence" value="ECO:0007669"/>
    <property type="project" value="InterPro"/>
</dbReference>
<reference evidence="3 4" key="1">
    <citation type="journal article" date="2004" name="Nat. Biotechnol.">
        <title>Complete sequence and comparative genome analysis of the dairy bacterium Streptococcus thermophilus.</title>
        <authorList>
            <person name="Bolotin A."/>
            <person name="Quinquis B."/>
            <person name="Renault P."/>
            <person name="Sorokin A."/>
            <person name="Ehrlich S.D."/>
            <person name="Kulakauskas S."/>
            <person name="Lapidus A."/>
            <person name="Goltsman E."/>
            <person name="Mazur M."/>
            <person name="Pusch G.D."/>
            <person name="Fonstein M."/>
            <person name="Overbeek R."/>
            <person name="Kyprides N."/>
            <person name="Purnelle B."/>
            <person name="Prozzi D."/>
            <person name="Ngui K."/>
            <person name="Masuy D."/>
            <person name="Hancy F."/>
            <person name="Burteau S."/>
            <person name="Boutry M."/>
            <person name="Delcour J."/>
            <person name="Goffeau A."/>
            <person name="Hols P."/>
        </authorList>
    </citation>
    <scope>NUCLEOTIDE SEQUENCE [LARGE SCALE GENOMIC DNA]</scope>
    <source>
        <strain evidence="4">ATCC BAA-250 / LMG 18311</strain>
    </source>
</reference>